<reference evidence="1" key="1">
    <citation type="submission" date="2022-01" db="EMBL/GenBank/DDBJ databases">
        <title>Genome Sequence Resource for Two Populations of Ditylenchus destructor, the Migratory Endoparasitic Phytonematode.</title>
        <authorList>
            <person name="Zhang H."/>
            <person name="Lin R."/>
            <person name="Xie B."/>
        </authorList>
    </citation>
    <scope>NUCLEOTIDE SEQUENCE</scope>
    <source>
        <strain evidence="1">BazhouSP</strain>
    </source>
</reference>
<dbReference type="Proteomes" id="UP001201812">
    <property type="component" value="Unassembled WGS sequence"/>
</dbReference>
<protein>
    <submittedName>
        <fullName evidence="1">Uncharacterized protein</fullName>
    </submittedName>
</protein>
<evidence type="ECO:0000313" key="2">
    <source>
        <dbReference type="Proteomes" id="UP001201812"/>
    </source>
</evidence>
<dbReference type="EMBL" id="JAKKPZ010000035">
    <property type="protein sequence ID" value="KAI1708465.1"/>
    <property type="molecule type" value="Genomic_DNA"/>
</dbReference>
<dbReference type="AlphaFoldDB" id="A0AAD4MWP1"/>
<name>A0AAD4MWP1_9BILA</name>
<keyword evidence="2" id="KW-1185">Reference proteome</keyword>
<proteinExistence type="predicted"/>
<sequence>MKEEQPAEFPGSYEIGIKQVEAMDTDRQCNCLDTGQLDSAETRSATNQTGWIFFCDILALSQGRLAGILSV</sequence>
<gene>
    <name evidence="1" type="ORF">DdX_11849</name>
</gene>
<comment type="caution">
    <text evidence="1">The sequence shown here is derived from an EMBL/GenBank/DDBJ whole genome shotgun (WGS) entry which is preliminary data.</text>
</comment>
<evidence type="ECO:0000313" key="1">
    <source>
        <dbReference type="EMBL" id="KAI1708465.1"/>
    </source>
</evidence>
<organism evidence="1 2">
    <name type="scientific">Ditylenchus destructor</name>
    <dbReference type="NCBI Taxonomy" id="166010"/>
    <lineage>
        <taxon>Eukaryota</taxon>
        <taxon>Metazoa</taxon>
        <taxon>Ecdysozoa</taxon>
        <taxon>Nematoda</taxon>
        <taxon>Chromadorea</taxon>
        <taxon>Rhabditida</taxon>
        <taxon>Tylenchina</taxon>
        <taxon>Tylenchomorpha</taxon>
        <taxon>Sphaerularioidea</taxon>
        <taxon>Anguinidae</taxon>
        <taxon>Anguininae</taxon>
        <taxon>Ditylenchus</taxon>
    </lineage>
</organism>
<accession>A0AAD4MWP1</accession>